<keyword evidence="5 14" id="KW-0863">Zinc-finger</keyword>
<dbReference type="GO" id="GO:0008270">
    <property type="term" value="F:zinc ion binding"/>
    <property type="evidence" value="ECO:0007669"/>
    <property type="project" value="UniProtKB-KW"/>
</dbReference>
<evidence type="ECO:0000313" key="19">
    <source>
        <dbReference type="Proteomes" id="UP000460221"/>
    </source>
</evidence>
<evidence type="ECO:0000256" key="10">
    <source>
        <dbReference type="ARBA" id="ARBA00023239"/>
    </source>
</evidence>
<dbReference type="InterPro" id="IPR015886">
    <property type="entry name" value="H2TH_FPG"/>
</dbReference>
<proteinExistence type="inferred from homology"/>
<dbReference type="RefSeq" id="WP_322097867.1">
    <property type="nucleotide sequence ID" value="NZ_WLYK01000003.1"/>
</dbReference>
<dbReference type="InterPro" id="IPR000214">
    <property type="entry name" value="Znf_DNA_glyclase/AP_lyase"/>
</dbReference>
<comment type="similarity">
    <text evidence="1">Belongs to the FPG family.</text>
</comment>
<evidence type="ECO:0000256" key="2">
    <source>
        <dbReference type="ARBA" id="ARBA00012720"/>
    </source>
</evidence>
<evidence type="ECO:0000259" key="16">
    <source>
        <dbReference type="PROSITE" id="PS51066"/>
    </source>
</evidence>
<dbReference type="EMBL" id="WLYK01000003">
    <property type="protein sequence ID" value="MTD14559.1"/>
    <property type="molecule type" value="Genomic_DNA"/>
</dbReference>
<dbReference type="Proteomes" id="UP000460221">
    <property type="component" value="Unassembled WGS sequence"/>
</dbReference>
<dbReference type="CDD" id="cd08971">
    <property type="entry name" value="AcNei2_N"/>
    <property type="match status" value="1"/>
</dbReference>
<dbReference type="GO" id="GO:0003684">
    <property type="term" value="F:damaged DNA binding"/>
    <property type="evidence" value="ECO:0007669"/>
    <property type="project" value="InterPro"/>
</dbReference>
<dbReference type="InterPro" id="IPR010979">
    <property type="entry name" value="Ribosomal_uS13-like_H2TH"/>
</dbReference>
<dbReference type="InterPro" id="IPR035937">
    <property type="entry name" value="FPG_N"/>
</dbReference>
<reference evidence="18 19" key="1">
    <citation type="submission" date="2019-11" db="EMBL/GenBank/DDBJ databases">
        <authorList>
            <person name="Jiang L.-Q."/>
        </authorList>
    </citation>
    <scope>NUCLEOTIDE SEQUENCE [LARGE SCALE GENOMIC DNA]</scope>
    <source>
        <strain evidence="18 19">YIM 132087</strain>
    </source>
</reference>
<dbReference type="PROSITE" id="PS51066">
    <property type="entry name" value="ZF_FPG_2"/>
    <property type="match status" value="1"/>
</dbReference>
<dbReference type="SMART" id="SM01232">
    <property type="entry name" value="H2TH"/>
    <property type="match status" value="1"/>
</dbReference>
<keyword evidence="10" id="KW-0456">Lyase</keyword>
<comment type="caution">
    <text evidence="18">The sequence shown here is derived from an EMBL/GenBank/DDBJ whole genome shotgun (WGS) entry which is preliminary data.</text>
</comment>
<dbReference type="PANTHER" id="PTHR42697:SF1">
    <property type="entry name" value="ENDONUCLEASE 8"/>
    <property type="match status" value="1"/>
</dbReference>
<keyword evidence="3" id="KW-0479">Metal-binding</keyword>
<dbReference type="PANTHER" id="PTHR42697">
    <property type="entry name" value="ENDONUCLEASE 8"/>
    <property type="match status" value="1"/>
</dbReference>
<evidence type="ECO:0000256" key="3">
    <source>
        <dbReference type="ARBA" id="ARBA00022723"/>
    </source>
</evidence>
<keyword evidence="6" id="KW-0378">Hydrolase</keyword>
<dbReference type="GO" id="GO:0140078">
    <property type="term" value="F:class I DNA-(apurinic or apyrimidinic site) endonuclease activity"/>
    <property type="evidence" value="ECO:0007669"/>
    <property type="project" value="UniProtKB-EC"/>
</dbReference>
<dbReference type="Pfam" id="PF06831">
    <property type="entry name" value="H2TH"/>
    <property type="match status" value="1"/>
</dbReference>
<dbReference type="EC" id="4.2.99.18" evidence="2"/>
<evidence type="ECO:0000256" key="11">
    <source>
        <dbReference type="ARBA" id="ARBA00023268"/>
    </source>
</evidence>
<keyword evidence="19" id="KW-1185">Reference proteome</keyword>
<sequence length="308" mass="32969">MPEGDTVLRTARRLDQALTGAVVLHADLRWPGLSEVDLAGRTVLGTVAYGKHLLTRFGPEPDGGGSRIPTAPPGPLTLHSHLKMEGRWAIEPPGRSVPSGGVRVRAVIATAEWTAVATWLGQLDLVPTEREHELIGHLGPDIMVDDFLPGGLADAVARILARPDREIGAALLDQTNVAGIGTMYMAESLFLQKVSPWTPTAELGADGVAAALERARRLLLNGATSATPTTTGDQRRGHEVWVHARSGRTCHRCGTVVRVATIGDPTRERTAFWCPSCQPGPTPTDNGRPQAPLGSSPRRSATGYRRRR</sequence>
<keyword evidence="9" id="KW-0234">DNA repair</keyword>
<comment type="catalytic activity">
    <reaction evidence="13">
        <text>2'-deoxyribonucleotide-(2'-deoxyribose 5'-phosphate)-2'-deoxyribonucleotide-DNA = a 3'-end 2'-deoxyribonucleotide-(2,3-dehydro-2,3-deoxyribose 5'-phosphate)-DNA + a 5'-end 5'-phospho-2'-deoxyribonucleoside-DNA + H(+)</text>
        <dbReference type="Rhea" id="RHEA:66592"/>
        <dbReference type="Rhea" id="RHEA-COMP:13180"/>
        <dbReference type="Rhea" id="RHEA-COMP:16897"/>
        <dbReference type="Rhea" id="RHEA-COMP:17067"/>
        <dbReference type="ChEBI" id="CHEBI:15378"/>
        <dbReference type="ChEBI" id="CHEBI:136412"/>
        <dbReference type="ChEBI" id="CHEBI:157695"/>
        <dbReference type="ChEBI" id="CHEBI:167181"/>
        <dbReference type="EC" id="4.2.99.18"/>
    </reaction>
</comment>
<evidence type="ECO:0000256" key="4">
    <source>
        <dbReference type="ARBA" id="ARBA00022763"/>
    </source>
</evidence>
<dbReference type="Gene3D" id="1.10.8.50">
    <property type="match status" value="1"/>
</dbReference>
<dbReference type="InterPro" id="IPR015887">
    <property type="entry name" value="DNA_glyclase_Znf_dom_DNA_BS"/>
</dbReference>
<dbReference type="SUPFAM" id="SSF46946">
    <property type="entry name" value="S13-like H2TH domain"/>
    <property type="match status" value="1"/>
</dbReference>
<keyword evidence="12" id="KW-0326">Glycosidase</keyword>
<evidence type="ECO:0000256" key="9">
    <source>
        <dbReference type="ARBA" id="ARBA00023204"/>
    </source>
</evidence>
<keyword evidence="7" id="KW-0862">Zinc</keyword>
<evidence type="ECO:0000313" key="18">
    <source>
        <dbReference type="EMBL" id="MTD14559.1"/>
    </source>
</evidence>
<keyword evidence="4" id="KW-0227">DNA damage</keyword>
<dbReference type="InterPro" id="IPR012319">
    <property type="entry name" value="FPG_cat"/>
</dbReference>
<dbReference type="Pfam" id="PF01149">
    <property type="entry name" value="Fapy_DNA_glyco"/>
    <property type="match status" value="1"/>
</dbReference>
<feature type="domain" description="Formamidopyrimidine-DNA glycosylase catalytic" evidence="17">
    <location>
        <begin position="2"/>
        <end position="106"/>
    </location>
</feature>
<evidence type="ECO:0000259" key="17">
    <source>
        <dbReference type="PROSITE" id="PS51068"/>
    </source>
</evidence>
<evidence type="ECO:0000256" key="15">
    <source>
        <dbReference type="SAM" id="MobiDB-lite"/>
    </source>
</evidence>
<evidence type="ECO:0000256" key="6">
    <source>
        <dbReference type="ARBA" id="ARBA00022801"/>
    </source>
</evidence>
<dbReference type="SUPFAM" id="SSF57716">
    <property type="entry name" value="Glucocorticoid receptor-like (DNA-binding domain)"/>
    <property type="match status" value="1"/>
</dbReference>
<protein>
    <recommendedName>
        <fullName evidence="2">DNA-(apurinic or apyrimidinic site) lyase</fullName>
        <ecNumber evidence="2">4.2.99.18</ecNumber>
    </recommendedName>
</protein>
<evidence type="ECO:0000256" key="5">
    <source>
        <dbReference type="ARBA" id="ARBA00022771"/>
    </source>
</evidence>
<dbReference type="PROSITE" id="PS51068">
    <property type="entry name" value="FPG_CAT"/>
    <property type="match status" value="1"/>
</dbReference>
<evidence type="ECO:0000256" key="1">
    <source>
        <dbReference type="ARBA" id="ARBA00009409"/>
    </source>
</evidence>
<dbReference type="InterPro" id="IPR044090">
    <property type="entry name" value="Nei2_N"/>
</dbReference>
<evidence type="ECO:0000256" key="13">
    <source>
        <dbReference type="ARBA" id="ARBA00044632"/>
    </source>
</evidence>
<accession>A0A7K1FML2</accession>
<name>A0A7K1FML2_9ACTN</name>
<feature type="domain" description="FPG-type" evidence="16">
    <location>
        <begin position="241"/>
        <end position="279"/>
    </location>
</feature>
<dbReference type="PROSITE" id="PS01242">
    <property type="entry name" value="ZF_FPG_1"/>
    <property type="match status" value="1"/>
</dbReference>
<organism evidence="18 19">
    <name type="scientific">Nakamurella alba</name>
    <dbReference type="NCBI Taxonomy" id="2665158"/>
    <lineage>
        <taxon>Bacteria</taxon>
        <taxon>Bacillati</taxon>
        <taxon>Actinomycetota</taxon>
        <taxon>Actinomycetes</taxon>
        <taxon>Nakamurellales</taxon>
        <taxon>Nakamurellaceae</taxon>
        <taxon>Nakamurella</taxon>
    </lineage>
</organism>
<evidence type="ECO:0000256" key="14">
    <source>
        <dbReference type="PROSITE-ProRule" id="PRU00391"/>
    </source>
</evidence>
<dbReference type="SMART" id="SM00898">
    <property type="entry name" value="Fapy_DNA_glyco"/>
    <property type="match status" value="1"/>
</dbReference>
<feature type="region of interest" description="Disordered" evidence="15">
    <location>
        <begin position="272"/>
        <end position="308"/>
    </location>
</feature>
<evidence type="ECO:0000256" key="12">
    <source>
        <dbReference type="ARBA" id="ARBA00023295"/>
    </source>
</evidence>
<dbReference type="Gene3D" id="3.20.190.10">
    <property type="entry name" value="MutM-like, N-terminal"/>
    <property type="match status" value="1"/>
</dbReference>
<dbReference type="AlphaFoldDB" id="A0A7K1FML2"/>
<evidence type="ECO:0000256" key="8">
    <source>
        <dbReference type="ARBA" id="ARBA00023125"/>
    </source>
</evidence>
<keyword evidence="11" id="KW-0511">Multifunctional enzyme</keyword>
<gene>
    <name evidence="18" type="ORF">GIS00_11440</name>
</gene>
<keyword evidence="8" id="KW-0238">DNA-binding</keyword>
<dbReference type="SUPFAM" id="SSF81624">
    <property type="entry name" value="N-terminal domain of MutM-like DNA repair proteins"/>
    <property type="match status" value="1"/>
</dbReference>
<evidence type="ECO:0000256" key="7">
    <source>
        <dbReference type="ARBA" id="ARBA00022833"/>
    </source>
</evidence>
<dbReference type="GO" id="GO:0006284">
    <property type="term" value="P:base-excision repair"/>
    <property type="evidence" value="ECO:0007669"/>
    <property type="project" value="InterPro"/>
</dbReference>
<dbReference type="GO" id="GO:0000703">
    <property type="term" value="F:oxidized pyrimidine nucleobase lesion DNA N-glycosylase activity"/>
    <property type="evidence" value="ECO:0007669"/>
    <property type="project" value="TreeGrafter"/>
</dbReference>